<evidence type="ECO:0000259" key="10">
    <source>
        <dbReference type="PROSITE" id="PS50850"/>
    </source>
</evidence>
<dbReference type="EMBL" id="KN847978">
    <property type="protein sequence ID" value="KIR48087.1"/>
    <property type="molecule type" value="Genomic_DNA"/>
</dbReference>
<dbReference type="InterPro" id="IPR036259">
    <property type="entry name" value="MFS_trans_sf"/>
</dbReference>
<gene>
    <name evidence="11" type="ORF">I312_02603</name>
</gene>
<feature type="transmembrane region" description="Helical" evidence="9">
    <location>
        <begin position="386"/>
        <end position="406"/>
    </location>
</feature>
<evidence type="ECO:0000256" key="3">
    <source>
        <dbReference type="ARBA" id="ARBA00022475"/>
    </source>
</evidence>
<keyword evidence="4 9" id="KW-0812">Transmembrane</keyword>
<feature type="transmembrane region" description="Helical" evidence="9">
    <location>
        <begin position="190"/>
        <end position="214"/>
    </location>
</feature>
<feature type="transmembrane region" description="Helical" evidence="9">
    <location>
        <begin position="486"/>
        <end position="510"/>
    </location>
</feature>
<evidence type="ECO:0000256" key="2">
    <source>
        <dbReference type="ARBA" id="ARBA00022448"/>
    </source>
</evidence>
<dbReference type="GO" id="GO:0005886">
    <property type="term" value="C:plasma membrane"/>
    <property type="evidence" value="ECO:0007669"/>
    <property type="project" value="UniProtKB-SubCell"/>
</dbReference>
<feature type="transmembrane region" description="Helical" evidence="9">
    <location>
        <begin position="254"/>
        <end position="274"/>
    </location>
</feature>
<dbReference type="InterPro" id="IPR011701">
    <property type="entry name" value="MFS"/>
</dbReference>
<dbReference type="PANTHER" id="PTHR23502:SF186">
    <property type="entry name" value="MAJOR FACILITATOR SUPERFAMILY (MFS) PROFILE DOMAIN-CONTAINING PROTEIN"/>
    <property type="match status" value="1"/>
</dbReference>
<feature type="domain" description="Major facilitator superfamily (MFS) profile" evidence="10">
    <location>
        <begin position="100"/>
        <end position="549"/>
    </location>
</feature>
<dbReference type="AlphaFoldDB" id="A0A0D0TN55"/>
<name>A0A0D0TN55_CRYGA</name>
<feature type="transmembrane region" description="Helical" evidence="9">
    <location>
        <begin position="138"/>
        <end position="159"/>
    </location>
</feature>
<accession>A0A0D0TN55</accession>
<comment type="subcellular location">
    <subcellularLocation>
        <location evidence="1">Cell membrane</location>
        <topology evidence="1">Multi-pass membrane protein</topology>
    </subcellularLocation>
</comment>
<feature type="transmembrane region" description="Helical" evidence="9">
    <location>
        <begin position="226"/>
        <end position="248"/>
    </location>
</feature>
<dbReference type="Gene3D" id="1.20.1250.20">
    <property type="entry name" value="MFS general substrate transporter like domains"/>
    <property type="match status" value="1"/>
</dbReference>
<keyword evidence="5 9" id="KW-1133">Transmembrane helix</keyword>
<evidence type="ECO:0000256" key="8">
    <source>
        <dbReference type="SAM" id="MobiDB-lite"/>
    </source>
</evidence>
<evidence type="ECO:0000256" key="4">
    <source>
        <dbReference type="ARBA" id="ARBA00022692"/>
    </source>
</evidence>
<comment type="similarity">
    <text evidence="7">Belongs to the major facilitator superfamily. DHA1 family. Polyamines/proton antiporter (TC 2.A.1.2.16) subfamily.</text>
</comment>
<dbReference type="PANTHER" id="PTHR23502">
    <property type="entry name" value="MAJOR FACILITATOR SUPERFAMILY"/>
    <property type="match status" value="1"/>
</dbReference>
<dbReference type="InterPro" id="IPR020846">
    <property type="entry name" value="MFS_dom"/>
</dbReference>
<feature type="transmembrane region" description="Helical" evidence="9">
    <location>
        <begin position="98"/>
        <end position="118"/>
    </location>
</feature>
<feature type="transmembrane region" description="Helical" evidence="9">
    <location>
        <begin position="456"/>
        <end position="474"/>
    </location>
</feature>
<sequence>MEKLERIHNIHLERGQSSVDYQYDTESSPIISCDKSLPFQHNKLPRPSAAATEAPTPAPPPEIELSPTSLSTREARQVIASFPTSPANPINWTTKKKWTITAILALTGFISTVGSSIGVPGLHAVMSEFGETNEKIGVLIAGAYVLGLGTGPFVFAPVSELYGRQVAYVSSQIFYVLFTLGTGFTQSMEALIVLRFFCGCFASPPPSLGVATCADMFLPHERGKPISLYALGPISGPIIGNMVGYWLLFGGWRWAYYFMTIVAFLNFILMVLFLRETYAPAIQKIMTYRVTHPLSLATSSRRHYLPDMTWMTAMVSKEDAKTVYVRAFSRPPRLLFTNPVAFAFSLYYAYVYGIIYLFLVALPLLYGKPPFSQPILFSYKWPLATMGLPYISMGLGFISAVVIASQCQDRIYKHLSKLNGDKGQPEYRLVLTQIGMCIMPVGLFIFGWTAHAEVHWMGPFMGQAVIGIGLMLAFNTIQNFFVDAFYPYSAAAVAGATAARSVVACIMPLFTTTMFVKLGWGWGGTLIACIAIVGIPAPMIMFFFGQRLREHYAFQG</sequence>
<feature type="transmembrane region" description="Helical" evidence="9">
    <location>
        <begin position="522"/>
        <end position="544"/>
    </location>
</feature>
<evidence type="ECO:0000256" key="6">
    <source>
        <dbReference type="ARBA" id="ARBA00023136"/>
    </source>
</evidence>
<dbReference type="OrthoDB" id="6770063at2759"/>
<evidence type="ECO:0000313" key="11">
    <source>
        <dbReference type="EMBL" id="KIR48087.1"/>
    </source>
</evidence>
<dbReference type="Pfam" id="PF07690">
    <property type="entry name" value="MFS_1"/>
    <property type="match status" value="1"/>
</dbReference>
<keyword evidence="6 9" id="KW-0472">Membrane</keyword>
<dbReference type="CDD" id="cd17323">
    <property type="entry name" value="MFS_Tpo1_MDR_like"/>
    <property type="match status" value="1"/>
</dbReference>
<dbReference type="GO" id="GO:0022857">
    <property type="term" value="F:transmembrane transporter activity"/>
    <property type="evidence" value="ECO:0007669"/>
    <property type="project" value="InterPro"/>
</dbReference>
<reference evidence="11" key="1">
    <citation type="submission" date="2015-01" db="EMBL/GenBank/DDBJ databases">
        <title>The Genome Sequence of Cryptococcus gattii CA1280.</title>
        <authorList>
            <consortium name="The Broad Institute Genomics Platform"/>
            <person name="Cuomo C."/>
            <person name="Litvintseva A."/>
            <person name="Chen Y."/>
            <person name="Heitman J."/>
            <person name="Sun S."/>
            <person name="Springer D."/>
            <person name="Dromer F."/>
            <person name="Young S."/>
            <person name="Zeng Q."/>
            <person name="Gargeya S."/>
            <person name="Abouelleil A."/>
            <person name="Alvarado L."/>
            <person name="Chapman S.B."/>
            <person name="Gainer-Dewar J."/>
            <person name="Goldberg J."/>
            <person name="Griggs A."/>
            <person name="Gujja S."/>
            <person name="Hansen M."/>
            <person name="Howarth C."/>
            <person name="Imamovic A."/>
            <person name="Larimer J."/>
            <person name="Murphy C."/>
            <person name="Naylor J."/>
            <person name="Pearson M."/>
            <person name="Priest M."/>
            <person name="Roberts A."/>
            <person name="Saif S."/>
            <person name="Shea T."/>
            <person name="Sykes S."/>
            <person name="Wortman J."/>
            <person name="Nusbaum C."/>
            <person name="Birren B."/>
        </authorList>
    </citation>
    <scope>NUCLEOTIDE SEQUENCE [LARGE SCALE GENOMIC DNA]</scope>
    <source>
        <strain evidence="11">CA1280</strain>
    </source>
</reference>
<keyword evidence="2" id="KW-0813">Transport</keyword>
<proteinExistence type="inferred from homology"/>
<dbReference type="PROSITE" id="PS50850">
    <property type="entry name" value="MFS"/>
    <property type="match status" value="1"/>
</dbReference>
<feature type="transmembrane region" description="Helical" evidence="9">
    <location>
        <begin position="340"/>
        <end position="366"/>
    </location>
</feature>
<feature type="transmembrane region" description="Helical" evidence="9">
    <location>
        <begin position="427"/>
        <end position="450"/>
    </location>
</feature>
<evidence type="ECO:0000256" key="9">
    <source>
        <dbReference type="SAM" id="Phobius"/>
    </source>
</evidence>
<evidence type="ECO:0000256" key="5">
    <source>
        <dbReference type="ARBA" id="ARBA00022989"/>
    </source>
</evidence>
<organism evidence="11">
    <name type="scientific">Cryptococcus bacillisporus CA1280</name>
    <dbReference type="NCBI Taxonomy" id="1296109"/>
    <lineage>
        <taxon>Eukaryota</taxon>
        <taxon>Fungi</taxon>
        <taxon>Dikarya</taxon>
        <taxon>Basidiomycota</taxon>
        <taxon>Agaricomycotina</taxon>
        <taxon>Tremellomycetes</taxon>
        <taxon>Tremellales</taxon>
        <taxon>Cryptococcaceae</taxon>
        <taxon>Cryptococcus</taxon>
        <taxon>Cryptococcus gattii species complex</taxon>
    </lineage>
</organism>
<evidence type="ECO:0000256" key="7">
    <source>
        <dbReference type="ARBA" id="ARBA00038459"/>
    </source>
</evidence>
<protein>
    <recommendedName>
        <fullName evidence="10">Major facilitator superfamily (MFS) profile domain-containing protein</fullName>
    </recommendedName>
</protein>
<evidence type="ECO:0000256" key="1">
    <source>
        <dbReference type="ARBA" id="ARBA00004651"/>
    </source>
</evidence>
<feature type="transmembrane region" description="Helical" evidence="9">
    <location>
        <begin position="166"/>
        <end position="184"/>
    </location>
</feature>
<feature type="region of interest" description="Disordered" evidence="8">
    <location>
        <begin position="42"/>
        <end position="69"/>
    </location>
</feature>
<dbReference type="SUPFAM" id="SSF103473">
    <property type="entry name" value="MFS general substrate transporter"/>
    <property type="match status" value="1"/>
</dbReference>
<dbReference type="HOGENOM" id="CLU_008455_1_1_1"/>
<keyword evidence="3" id="KW-1003">Cell membrane</keyword>